<evidence type="ECO:0000256" key="3">
    <source>
        <dbReference type="ARBA" id="ARBA00022448"/>
    </source>
</evidence>
<proteinExistence type="inferred from homology"/>
<feature type="transmembrane region" description="Helical" evidence="8">
    <location>
        <begin position="28"/>
        <end position="48"/>
    </location>
</feature>
<dbReference type="Pfam" id="PF08449">
    <property type="entry name" value="UAA"/>
    <property type="match status" value="1"/>
</dbReference>
<dbReference type="KEGG" id="tpal:117652879"/>
<evidence type="ECO:0000256" key="5">
    <source>
        <dbReference type="ARBA" id="ARBA00022989"/>
    </source>
</evidence>
<name>A0A6P9A9H3_THRPL</name>
<evidence type="ECO:0000256" key="8">
    <source>
        <dbReference type="SAM" id="Phobius"/>
    </source>
</evidence>
<keyword evidence="4 8" id="KW-0812">Transmembrane</keyword>
<dbReference type="PANTHER" id="PTHR10778">
    <property type="entry name" value="SOLUTE CARRIER FAMILY 35 MEMBER B"/>
    <property type="match status" value="1"/>
</dbReference>
<keyword evidence="3" id="KW-0813">Transport</keyword>
<evidence type="ECO:0000256" key="1">
    <source>
        <dbReference type="ARBA" id="ARBA00004141"/>
    </source>
</evidence>
<accession>A0A6P9A9H3</accession>
<evidence type="ECO:0000256" key="4">
    <source>
        <dbReference type="ARBA" id="ARBA00022692"/>
    </source>
</evidence>
<dbReference type="RefSeq" id="XP_034253954.1">
    <property type="nucleotide sequence ID" value="XM_034398063.1"/>
</dbReference>
<dbReference type="AlphaFoldDB" id="A0A6P9A9H3"/>
<feature type="transmembrane region" description="Helical" evidence="8">
    <location>
        <begin position="64"/>
        <end position="87"/>
    </location>
</feature>
<organism evidence="10">
    <name type="scientific">Thrips palmi</name>
    <name type="common">Melon thrips</name>
    <dbReference type="NCBI Taxonomy" id="161013"/>
    <lineage>
        <taxon>Eukaryota</taxon>
        <taxon>Metazoa</taxon>
        <taxon>Ecdysozoa</taxon>
        <taxon>Arthropoda</taxon>
        <taxon>Hexapoda</taxon>
        <taxon>Insecta</taxon>
        <taxon>Pterygota</taxon>
        <taxon>Neoptera</taxon>
        <taxon>Paraneoptera</taxon>
        <taxon>Thysanoptera</taxon>
        <taxon>Terebrantia</taxon>
        <taxon>Thripoidea</taxon>
        <taxon>Thripidae</taxon>
        <taxon>Thrips</taxon>
    </lineage>
</organism>
<comment type="similarity">
    <text evidence="2">Belongs to the nucleotide-sugar transporter family. SLC35B subfamily.</text>
</comment>
<dbReference type="OrthoDB" id="10035043at2759"/>
<feature type="transmembrane region" description="Helical" evidence="8">
    <location>
        <begin position="184"/>
        <end position="203"/>
    </location>
</feature>
<dbReference type="Proteomes" id="UP000515158">
    <property type="component" value="Unplaced"/>
</dbReference>
<protein>
    <recommendedName>
        <fullName evidence="7">Adenosine 3'-phospho 5'-phosphosulfate transporter 1</fullName>
    </recommendedName>
</protein>
<evidence type="ECO:0000313" key="9">
    <source>
        <dbReference type="Proteomes" id="UP000515158"/>
    </source>
</evidence>
<comment type="subcellular location">
    <subcellularLocation>
        <location evidence="1">Membrane</location>
        <topology evidence="1">Multi-pass membrane protein</topology>
    </subcellularLocation>
</comment>
<evidence type="ECO:0000256" key="7">
    <source>
        <dbReference type="ARBA" id="ARBA00039668"/>
    </source>
</evidence>
<dbReference type="InParanoid" id="A0A6P9A9H3"/>
<feature type="transmembrane region" description="Helical" evidence="8">
    <location>
        <begin position="424"/>
        <end position="442"/>
    </location>
</feature>
<sequence length="459" mass="52552">MSRTDFSMKLCRKNNSLNLRQCRNRYSIFWEVPLSLLIVTLFFLWYLISRFVEKAFPEAVIQDYWLLRLCVSSIGYGCILIPGFVAYKYVNATGYLDRTDLGCFGRIVKLCLGEPDPDLMKTAESSTSSLVQTRSSSKKAFQLLYCFVGLQVSYLVWGVLQEKIMTQEYRNSSDETANFRDSEFLVFVNRVLAFAFSGIHLIFTRHPRHNCPLYKYIYCSLTNILSSWCQYEALKFVTFPTQVLVKASKIIPVMIMGKVVSKKKFEYYEYVTAVMMSIGMVMFLLNNNGSDKGVKETTISGVVLLAMYMSMDSFTSNWQSELFSAYSMSSVQMMCGVNLFSCLLTGVSLFSQGILFRSFEFMTKFPSFGMDCFLLSLCSATGQLFIFHTISTFGPVVFVIITTLRQVLAILLSCFIYQHHLSTFAVFGVAVVFIAIFLRIYCNQRLRNIRKQQLRSTQG</sequence>
<dbReference type="InterPro" id="IPR013657">
    <property type="entry name" value="SCL35B1-4/HUT1"/>
</dbReference>
<dbReference type="GO" id="GO:0000139">
    <property type="term" value="C:Golgi membrane"/>
    <property type="evidence" value="ECO:0007669"/>
    <property type="project" value="TreeGrafter"/>
</dbReference>
<evidence type="ECO:0000313" key="10">
    <source>
        <dbReference type="RefSeq" id="XP_034253954.1"/>
    </source>
</evidence>
<feature type="transmembrane region" description="Helical" evidence="8">
    <location>
        <begin position="335"/>
        <end position="356"/>
    </location>
</feature>
<feature type="transmembrane region" description="Helical" evidence="8">
    <location>
        <begin position="267"/>
        <end position="285"/>
    </location>
</feature>
<dbReference type="GO" id="GO:0005789">
    <property type="term" value="C:endoplasmic reticulum membrane"/>
    <property type="evidence" value="ECO:0007669"/>
    <property type="project" value="TreeGrafter"/>
</dbReference>
<gene>
    <name evidence="10" type="primary">LOC117652879</name>
</gene>
<feature type="transmembrane region" description="Helical" evidence="8">
    <location>
        <begin position="143"/>
        <end position="160"/>
    </location>
</feature>
<keyword evidence="6 8" id="KW-0472">Membrane</keyword>
<dbReference type="PANTHER" id="PTHR10778:SF13">
    <property type="entry name" value="ADENOSINE 3'-PHOSPHO 5'-PHOSPHOSULFATE TRANSPORTER 1"/>
    <property type="match status" value="1"/>
</dbReference>
<keyword evidence="9" id="KW-1185">Reference proteome</keyword>
<dbReference type="GO" id="GO:0046964">
    <property type="term" value="F:3'-phosphoadenosine 5'-phosphosulfate transmembrane transporter activity"/>
    <property type="evidence" value="ECO:0007669"/>
    <property type="project" value="TreeGrafter"/>
</dbReference>
<dbReference type="FunCoup" id="A0A6P9A9H3">
    <property type="interactions" value="1081"/>
</dbReference>
<dbReference type="CTD" id="42115"/>
<reference evidence="10" key="1">
    <citation type="submission" date="2025-08" db="UniProtKB">
        <authorList>
            <consortium name="RefSeq"/>
        </authorList>
    </citation>
    <scope>IDENTIFICATION</scope>
    <source>
        <tissue evidence="10">Total insect</tissue>
    </source>
</reference>
<evidence type="ECO:0000256" key="2">
    <source>
        <dbReference type="ARBA" id="ARBA00010694"/>
    </source>
</evidence>
<evidence type="ECO:0000256" key="6">
    <source>
        <dbReference type="ARBA" id="ARBA00023136"/>
    </source>
</evidence>
<keyword evidence="5 8" id="KW-1133">Transmembrane helix</keyword>
<dbReference type="GeneID" id="117652879"/>